<sequence length="457" mass="52361">MSNLQNRQNSKILAAFYIVCFALAVVLDSGFGSSNAKAITLVTVILAAAVIFITADFNNLGNISGFMVVYGIWLTVVLVYSFIIWILNFETVSYMMRGCSKIVFQFIMILNIFAAAYLFGEKGIHYMFWGLALGNLAIALVLVPRYPISEIVSSVTVFLTQGGTAEGYMKGLEIHDVTFTYGFFLIYFIFFDKISSKKMKVINIILALFLFGLGFKRIAIASCFLMLLAAWGLEKLTPRVQFGIMKTILICGVIFSFLYLFSIKYNIFMMIMDKLGVDVMGRNVLYGAVDKYYKISPTYIGHGFEYVHMMMAEIRQEGGKAFNGMIDLHNDFMRVYIEMGFWGFFAWGWYTLIFQYNWIKSKFGLETVRLFFLCELYIFLTYMTDNTLFYFYTGTVLRLIPMCYALHIGKENSLGKGKLKRKLVVLNDGEKSEFEILSKRGEESVTLYKKKLNHKLR</sequence>
<protein>
    <recommendedName>
        <fullName evidence="4">O-antigen polymerase</fullName>
    </recommendedName>
</protein>
<proteinExistence type="predicted"/>
<feature type="transmembrane region" description="Helical" evidence="1">
    <location>
        <begin position="38"/>
        <end position="55"/>
    </location>
</feature>
<feature type="transmembrane region" description="Helical" evidence="1">
    <location>
        <begin position="102"/>
        <end position="119"/>
    </location>
</feature>
<dbReference type="AlphaFoldDB" id="A0A2K9P3G4"/>
<accession>A0A2K9P3G4</accession>
<feature type="transmembrane region" description="Helical" evidence="1">
    <location>
        <begin position="67"/>
        <end position="87"/>
    </location>
</feature>
<name>A0A2K9P3G4_9FIRM</name>
<feature type="transmembrane region" description="Helical" evidence="1">
    <location>
        <begin position="243"/>
        <end position="262"/>
    </location>
</feature>
<feature type="transmembrane region" description="Helical" evidence="1">
    <location>
        <begin position="202"/>
        <end position="231"/>
    </location>
</feature>
<dbReference type="EMBL" id="CP020991">
    <property type="protein sequence ID" value="AUO19797.1"/>
    <property type="molecule type" value="Genomic_DNA"/>
</dbReference>
<dbReference type="KEGG" id="mpec:B9O19_01641"/>
<gene>
    <name evidence="2" type="ORF">B9O19_01641</name>
</gene>
<keyword evidence="1" id="KW-1133">Transmembrane helix</keyword>
<dbReference type="GeneID" id="98063031"/>
<feature type="transmembrane region" description="Helical" evidence="1">
    <location>
        <begin position="335"/>
        <end position="358"/>
    </location>
</feature>
<feature type="transmembrane region" description="Helical" evidence="1">
    <location>
        <begin position="12"/>
        <end position="32"/>
    </location>
</feature>
<keyword evidence="1" id="KW-0812">Transmembrane</keyword>
<evidence type="ECO:0008006" key="4">
    <source>
        <dbReference type="Google" id="ProtNLM"/>
    </source>
</evidence>
<dbReference type="OrthoDB" id="2085703at2"/>
<evidence type="ECO:0000313" key="2">
    <source>
        <dbReference type="EMBL" id="AUO19797.1"/>
    </source>
</evidence>
<feature type="transmembrane region" description="Helical" evidence="1">
    <location>
        <begin position="126"/>
        <end position="148"/>
    </location>
</feature>
<feature type="transmembrane region" description="Helical" evidence="1">
    <location>
        <begin position="168"/>
        <end position="190"/>
    </location>
</feature>
<organism evidence="2 3">
    <name type="scientific">Monoglobus pectinilyticus</name>
    <dbReference type="NCBI Taxonomy" id="1981510"/>
    <lineage>
        <taxon>Bacteria</taxon>
        <taxon>Bacillati</taxon>
        <taxon>Bacillota</taxon>
        <taxon>Clostridia</taxon>
        <taxon>Monoglobales</taxon>
        <taxon>Monoglobaceae</taxon>
        <taxon>Monoglobus</taxon>
    </lineage>
</organism>
<dbReference type="RefSeq" id="WP_102365971.1">
    <property type="nucleotide sequence ID" value="NZ_CP020991.1"/>
</dbReference>
<evidence type="ECO:0000256" key="1">
    <source>
        <dbReference type="SAM" id="Phobius"/>
    </source>
</evidence>
<keyword evidence="3" id="KW-1185">Reference proteome</keyword>
<keyword evidence="1" id="KW-0472">Membrane</keyword>
<dbReference type="Proteomes" id="UP000235589">
    <property type="component" value="Chromosome"/>
</dbReference>
<reference evidence="2 3" key="1">
    <citation type="submission" date="2017-04" db="EMBL/GenBank/DDBJ databases">
        <title>Monoglobus pectinilyticus 14 draft genome.</title>
        <authorList>
            <person name="Kim C."/>
            <person name="Rosendale D.I."/>
            <person name="Kelly W.J."/>
            <person name="Tannock G.W."/>
            <person name="Patchett M.L."/>
            <person name="Jordens J.Z."/>
        </authorList>
    </citation>
    <scope>NUCLEOTIDE SEQUENCE [LARGE SCALE GENOMIC DNA]</scope>
    <source>
        <strain evidence="2 3">14</strain>
    </source>
</reference>
<evidence type="ECO:0000313" key="3">
    <source>
        <dbReference type="Proteomes" id="UP000235589"/>
    </source>
</evidence>